<evidence type="ECO:0000313" key="3">
    <source>
        <dbReference type="Proteomes" id="UP000265000"/>
    </source>
</evidence>
<organism evidence="2 3">
    <name type="scientific">Fundulus heteroclitus</name>
    <name type="common">Killifish</name>
    <name type="synonym">Mummichog</name>
    <dbReference type="NCBI Taxonomy" id="8078"/>
    <lineage>
        <taxon>Eukaryota</taxon>
        <taxon>Metazoa</taxon>
        <taxon>Chordata</taxon>
        <taxon>Craniata</taxon>
        <taxon>Vertebrata</taxon>
        <taxon>Euteleostomi</taxon>
        <taxon>Actinopterygii</taxon>
        <taxon>Neopterygii</taxon>
        <taxon>Teleostei</taxon>
        <taxon>Neoteleostei</taxon>
        <taxon>Acanthomorphata</taxon>
        <taxon>Ovalentaria</taxon>
        <taxon>Atherinomorphae</taxon>
        <taxon>Cyprinodontiformes</taxon>
        <taxon>Fundulidae</taxon>
        <taxon>Fundulus</taxon>
    </lineage>
</organism>
<reference evidence="2" key="1">
    <citation type="submission" date="2025-08" db="UniProtKB">
        <authorList>
            <consortium name="Ensembl"/>
        </authorList>
    </citation>
    <scope>IDENTIFICATION</scope>
</reference>
<accession>A0A3Q2PQE5</accession>
<dbReference type="InterPro" id="IPR043502">
    <property type="entry name" value="DNA/RNA_pol_sf"/>
</dbReference>
<dbReference type="SUPFAM" id="SSF56672">
    <property type="entry name" value="DNA/RNA polymerases"/>
    <property type="match status" value="1"/>
</dbReference>
<dbReference type="AlphaFoldDB" id="A0A3Q2PQE5"/>
<dbReference type="Ensembl" id="ENSFHET00000024054.1">
    <property type="protein sequence ID" value="ENSFHEP00000015848.1"/>
    <property type="gene ID" value="ENSFHEG00000000608.1"/>
</dbReference>
<dbReference type="STRING" id="8078.ENSFHEP00000015848"/>
<dbReference type="Pfam" id="PF17919">
    <property type="entry name" value="RT_RNaseH_2"/>
    <property type="match status" value="1"/>
</dbReference>
<evidence type="ECO:0000313" key="2">
    <source>
        <dbReference type="Ensembl" id="ENSFHEP00000015848.1"/>
    </source>
</evidence>
<feature type="domain" description="Reverse transcriptase/retrotransposon-derived protein RNase H-like" evidence="1">
    <location>
        <begin position="14"/>
        <end position="104"/>
    </location>
</feature>
<dbReference type="Gene3D" id="3.10.20.370">
    <property type="match status" value="1"/>
</dbReference>
<proteinExistence type="predicted"/>
<dbReference type="Proteomes" id="UP000265000">
    <property type="component" value="Unplaced"/>
</dbReference>
<protein>
    <recommendedName>
        <fullName evidence="1">Reverse transcriptase/retrotransposon-derived protein RNase H-like domain-containing protein</fullName>
    </recommendedName>
</protein>
<name>A0A3Q2PQE5_FUNHE</name>
<sequence>MYEQEFKMSTQLNWTAEAEKVFCDLKQALVSSTALALLDYNKPFIQMVDCKGHYMTSVLVQQHGAKMKPIAYFLSKLDSVASEKLPSNHSAQAAELVALTEACKLMKGKQATIYTDSMHFQQFTLIITR</sequence>
<evidence type="ECO:0000259" key="1">
    <source>
        <dbReference type="Pfam" id="PF17919"/>
    </source>
</evidence>
<dbReference type="InterPro" id="IPR041577">
    <property type="entry name" value="RT_RNaseH_2"/>
</dbReference>
<dbReference type="InterPro" id="IPR051320">
    <property type="entry name" value="Viral_Replic_Matur_Polypro"/>
</dbReference>
<keyword evidence="3" id="KW-1185">Reference proteome</keyword>
<dbReference type="GeneTree" id="ENSGT00980000198749"/>
<reference evidence="2" key="2">
    <citation type="submission" date="2025-09" db="UniProtKB">
        <authorList>
            <consortium name="Ensembl"/>
        </authorList>
    </citation>
    <scope>IDENTIFICATION</scope>
</reference>
<dbReference type="PANTHER" id="PTHR33064:SF37">
    <property type="entry name" value="RIBONUCLEASE H"/>
    <property type="match status" value="1"/>
</dbReference>
<dbReference type="PANTHER" id="PTHR33064">
    <property type="entry name" value="POL PROTEIN"/>
    <property type="match status" value="1"/>
</dbReference>